<dbReference type="CDD" id="cd00610">
    <property type="entry name" value="OAT_like"/>
    <property type="match status" value="1"/>
</dbReference>
<dbReference type="EMBL" id="BMXA01000002">
    <property type="protein sequence ID" value="GHA08187.1"/>
    <property type="molecule type" value="Genomic_DNA"/>
</dbReference>
<protein>
    <recommendedName>
        <fullName evidence="7">Diaminobutyrate--2-oxoglutarate transaminase</fullName>
        <ecNumber evidence="7">2.6.1.76</ecNumber>
    </recommendedName>
    <alternativeName>
        <fullName evidence="7">DABA aminotransferase</fullName>
    </alternativeName>
</protein>
<evidence type="ECO:0000256" key="1">
    <source>
        <dbReference type="ARBA" id="ARBA00001933"/>
    </source>
</evidence>
<dbReference type="SUPFAM" id="SSF53383">
    <property type="entry name" value="PLP-dependent transferases"/>
    <property type="match status" value="1"/>
</dbReference>
<evidence type="ECO:0000256" key="2">
    <source>
        <dbReference type="ARBA" id="ARBA00008954"/>
    </source>
</evidence>
<dbReference type="GO" id="GO:0047307">
    <property type="term" value="F:diaminobutyrate-pyruvate transaminase activity"/>
    <property type="evidence" value="ECO:0007669"/>
    <property type="project" value="InterPro"/>
</dbReference>
<dbReference type="Proteomes" id="UP000614811">
    <property type="component" value="Unassembled WGS sequence"/>
</dbReference>
<evidence type="ECO:0000313" key="8">
    <source>
        <dbReference type="EMBL" id="GHA08187.1"/>
    </source>
</evidence>
<reference evidence="8" key="1">
    <citation type="journal article" date="2014" name="Int. J. Syst. Evol. Microbiol.">
        <title>Complete genome sequence of Corynebacterium casei LMG S-19264T (=DSM 44701T), isolated from a smear-ripened cheese.</title>
        <authorList>
            <consortium name="US DOE Joint Genome Institute (JGI-PGF)"/>
            <person name="Walter F."/>
            <person name="Albersmeier A."/>
            <person name="Kalinowski J."/>
            <person name="Ruckert C."/>
        </authorList>
    </citation>
    <scope>NUCLEOTIDE SEQUENCE</scope>
    <source>
        <strain evidence="8">KCTC 12711</strain>
    </source>
</reference>
<dbReference type="NCBIfam" id="TIGR00709">
    <property type="entry name" value="dat"/>
    <property type="match status" value="1"/>
</dbReference>
<comment type="caution">
    <text evidence="8">The sequence shown here is derived from an EMBL/GenBank/DDBJ whole genome shotgun (WGS) entry which is preliminary data.</text>
</comment>
<keyword evidence="5 6" id="KW-0663">Pyridoxal phosphate</keyword>
<keyword evidence="4 7" id="KW-0808">Transferase</keyword>
<comment type="catalytic activity">
    <reaction evidence="7">
        <text>L-2,4-diaminobutanoate + 2-oxoglutarate = L-aspartate 4-semialdehyde + L-glutamate</text>
        <dbReference type="Rhea" id="RHEA:11160"/>
        <dbReference type="ChEBI" id="CHEBI:16810"/>
        <dbReference type="ChEBI" id="CHEBI:29985"/>
        <dbReference type="ChEBI" id="CHEBI:58761"/>
        <dbReference type="ChEBI" id="CHEBI:537519"/>
        <dbReference type="EC" id="2.6.1.76"/>
    </reaction>
</comment>
<keyword evidence="9" id="KW-1185">Reference proteome</keyword>
<sequence length="426" mass="45721">MLSEINNVFARRESNVRSYCRSFPVVFDKAEGSHIWDESGQQYIDFFAGAGALNYGHNNPEMRDKLIEYLTLSSISHSLDLHTAAKQSFLELFESSVLRPRQLPHKVMFSGPTGTNAVESALKIARVATGRQRIAAFTNGFHGMTLGALAATGNSYNRAGAGCNLPDVDRYPFDGYLGKDVNTVDLIARLIDDPSSGYDAPAAFLLETIQAEGGVNAASSEWLQSLAKLAKRVGALIIVDDIQVGCGRTGDFFSFEMADIQPDLVCLSKSISGYGLPMALVLINPEIDALQPGQHNGTFRGNNLAFVTASHALSYWQDNAFSTAIKQRTEQTTTALDGIVAMSGGEFKRRGRGMIQGLVCPSADIANAISETAFRHGLIIETCGAYGEVVKLLPALNIPSDVLAQGLSILKDCSLANTTIGQAITG</sequence>
<dbReference type="Gene3D" id="3.90.1150.10">
    <property type="entry name" value="Aspartate Aminotransferase, domain 1"/>
    <property type="match status" value="1"/>
</dbReference>
<dbReference type="EC" id="2.6.1.76" evidence="7"/>
<dbReference type="PIRSF" id="PIRSF000521">
    <property type="entry name" value="Transaminase_4ab_Lys_Orn"/>
    <property type="match status" value="1"/>
</dbReference>
<dbReference type="InterPro" id="IPR015422">
    <property type="entry name" value="PyrdxlP-dep_Trfase_small"/>
</dbReference>
<dbReference type="InterPro" id="IPR012773">
    <property type="entry name" value="Ectoine_EctB"/>
</dbReference>
<dbReference type="GO" id="GO:0019491">
    <property type="term" value="P:ectoine biosynthetic process"/>
    <property type="evidence" value="ECO:0007669"/>
    <property type="project" value="InterPro"/>
</dbReference>
<dbReference type="PANTHER" id="PTHR43552:SF2">
    <property type="entry name" value="DIAMINOBUTYRATE--2-OXOGLUTARATE TRANSAMINASE"/>
    <property type="match status" value="1"/>
</dbReference>
<dbReference type="Pfam" id="PF00202">
    <property type="entry name" value="Aminotran_3"/>
    <property type="match status" value="1"/>
</dbReference>
<dbReference type="PANTHER" id="PTHR43552">
    <property type="entry name" value="DIAMINOBUTYRATE--2-OXOGLUTARATE AMINOTRANSFERASE"/>
    <property type="match status" value="1"/>
</dbReference>
<keyword evidence="3 7" id="KW-0032">Aminotransferase</keyword>
<dbReference type="RefSeq" id="WP_189399910.1">
    <property type="nucleotide sequence ID" value="NZ_BMXA01000002.1"/>
</dbReference>
<comment type="pathway">
    <text evidence="7">Amine and polyamine biosynthesis; ectoine biosynthesis; L-ectoine from L-aspartate 4-semialdehyde: step 1/3.</text>
</comment>
<evidence type="ECO:0000256" key="5">
    <source>
        <dbReference type="ARBA" id="ARBA00022898"/>
    </source>
</evidence>
<evidence type="ECO:0000256" key="3">
    <source>
        <dbReference type="ARBA" id="ARBA00022576"/>
    </source>
</evidence>
<dbReference type="NCBIfam" id="TIGR02407">
    <property type="entry name" value="ectoine_ectB"/>
    <property type="match status" value="1"/>
</dbReference>
<organism evidence="8 9">
    <name type="scientific">Arenicella chitinivorans</name>
    <dbReference type="NCBI Taxonomy" id="1329800"/>
    <lineage>
        <taxon>Bacteria</taxon>
        <taxon>Pseudomonadati</taxon>
        <taxon>Pseudomonadota</taxon>
        <taxon>Gammaproteobacteria</taxon>
        <taxon>Arenicellales</taxon>
        <taxon>Arenicellaceae</taxon>
        <taxon>Arenicella</taxon>
    </lineage>
</organism>
<dbReference type="Gene3D" id="3.40.640.10">
    <property type="entry name" value="Type I PLP-dependent aspartate aminotransferase-like (Major domain)"/>
    <property type="match status" value="1"/>
</dbReference>
<dbReference type="InterPro" id="IPR004637">
    <property type="entry name" value="Dat"/>
</dbReference>
<accession>A0A918RRA1</accession>
<dbReference type="PROSITE" id="PS00600">
    <property type="entry name" value="AA_TRANSFER_CLASS_3"/>
    <property type="match status" value="1"/>
</dbReference>
<dbReference type="InterPro" id="IPR005814">
    <property type="entry name" value="Aminotrans_3"/>
</dbReference>
<comment type="similarity">
    <text evidence="2 6">Belongs to the class-III pyridoxal-phosphate-dependent aminotransferase family.</text>
</comment>
<dbReference type="GO" id="GO:0030170">
    <property type="term" value="F:pyridoxal phosphate binding"/>
    <property type="evidence" value="ECO:0007669"/>
    <property type="project" value="InterPro"/>
</dbReference>
<comment type="function">
    <text evidence="7">Catalyzes reversively the conversion of L-aspartate beta-semialdehyde (ASA) to L-2,4-diaminobutyrate (DABA) by transamination with L-glutamate.</text>
</comment>
<evidence type="ECO:0000313" key="9">
    <source>
        <dbReference type="Proteomes" id="UP000614811"/>
    </source>
</evidence>
<dbReference type="NCBIfam" id="NF006733">
    <property type="entry name" value="PRK09264.1"/>
    <property type="match status" value="1"/>
</dbReference>
<evidence type="ECO:0000256" key="4">
    <source>
        <dbReference type="ARBA" id="ARBA00022679"/>
    </source>
</evidence>
<gene>
    <name evidence="8" type="ORF">GCM10008090_17540</name>
</gene>
<proteinExistence type="inferred from homology"/>
<evidence type="ECO:0000256" key="7">
    <source>
        <dbReference type="RuleBase" id="RU365034"/>
    </source>
</evidence>
<dbReference type="InterPro" id="IPR049704">
    <property type="entry name" value="Aminotrans_3_PPA_site"/>
</dbReference>
<dbReference type="InterPro" id="IPR015421">
    <property type="entry name" value="PyrdxlP-dep_Trfase_major"/>
</dbReference>
<dbReference type="GO" id="GO:0045303">
    <property type="term" value="F:diaminobutyrate-2-oxoglutarate transaminase activity"/>
    <property type="evidence" value="ECO:0007669"/>
    <property type="project" value="UniProtKB-EC"/>
</dbReference>
<name>A0A918RRA1_9GAMM</name>
<evidence type="ECO:0000256" key="6">
    <source>
        <dbReference type="RuleBase" id="RU003560"/>
    </source>
</evidence>
<reference evidence="8" key="2">
    <citation type="submission" date="2020-09" db="EMBL/GenBank/DDBJ databases">
        <authorList>
            <person name="Sun Q."/>
            <person name="Kim S."/>
        </authorList>
    </citation>
    <scope>NUCLEOTIDE SEQUENCE</scope>
    <source>
        <strain evidence="8">KCTC 12711</strain>
    </source>
</reference>
<dbReference type="AlphaFoldDB" id="A0A918RRA1"/>
<dbReference type="InterPro" id="IPR015424">
    <property type="entry name" value="PyrdxlP-dep_Trfase"/>
</dbReference>
<comment type="cofactor">
    <cofactor evidence="1 7">
        <name>pyridoxal 5'-phosphate</name>
        <dbReference type="ChEBI" id="CHEBI:597326"/>
    </cofactor>
</comment>